<keyword evidence="2" id="KW-0732">Signal</keyword>
<evidence type="ECO:0000256" key="2">
    <source>
        <dbReference type="SAM" id="SignalP"/>
    </source>
</evidence>
<feature type="region of interest" description="Disordered" evidence="1">
    <location>
        <begin position="164"/>
        <end position="199"/>
    </location>
</feature>
<gene>
    <name evidence="3" type="ORF">HMPREF2531_02245</name>
</gene>
<dbReference type="SUPFAM" id="SSF103515">
    <property type="entry name" value="Autotransporter"/>
    <property type="match status" value="1"/>
</dbReference>
<dbReference type="AlphaFoldDB" id="A0A139LI30"/>
<accession>A0A139LI30</accession>
<proteinExistence type="predicted"/>
<feature type="chain" id="PRO_5007486988" description="DUF3575 domain-containing protein" evidence="2">
    <location>
        <begin position="25"/>
        <end position="384"/>
    </location>
</feature>
<dbReference type="Pfam" id="PF12099">
    <property type="entry name" value="DUF3575"/>
    <property type="match status" value="1"/>
</dbReference>
<dbReference type="InterPro" id="IPR036709">
    <property type="entry name" value="Autotransporte_beta_dom_sf"/>
</dbReference>
<feature type="signal peptide" evidence="2">
    <location>
        <begin position="1"/>
        <end position="24"/>
    </location>
</feature>
<dbReference type="Proteomes" id="UP000070319">
    <property type="component" value="Unassembled WGS sequence"/>
</dbReference>
<comment type="caution">
    <text evidence="3">The sequence shown here is derived from an EMBL/GenBank/DDBJ whole genome shotgun (WGS) entry which is preliminary data.</text>
</comment>
<dbReference type="EMBL" id="LTDF01000078">
    <property type="protein sequence ID" value="KXT51073.1"/>
    <property type="molecule type" value="Genomic_DNA"/>
</dbReference>
<dbReference type="PATRIC" id="fig|329854.7.peg.2288"/>
<organism evidence="3">
    <name type="scientific">Bacteroides intestinalis</name>
    <dbReference type="NCBI Taxonomy" id="329854"/>
    <lineage>
        <taxon>Bacteria</taxon>
        <taxon>Pseudomonadati</taxon>
        <taxon>Bacteroidota</taxon>
        <taxon>Bacteroidia</taxon>
        <taxon>Bacteroidales</taxon>
        <taxon>Bacteroidaceae</taxon>
        <taxon>Bacteroides</taxon>
    </lineage>
</organism>
<sequence length="384" mass="43118">MKQLHKILLALFVWGVAAIGNSFAQSSADTTDTIVTFRFLPGKDILILRDNEAELARLYALVDEHRTQITAGEMPVYVDGYCASLPTTKENLMTAFLRANRVKSELITRKGLKESNFITANYARAYHTNKDMVVVTLHIPVITTRQSETEIPAVGYVPDCVEPASPAVNEPEQVTERESETEQVRGQTPEEKQVAGQTSEPETLVTAKTFLTKSCGFALRTNLLYDAFLLPTLGVEWQVNRNWGIKLDSSLSWWGSSSDKVQKVWLLNPEVRWYLLRNKRLYVGASGSYGEYNIYRYPLGRLFSKDTGYQGTLWSAGVTVGYQLCLSRKFSVDFNLGMGYTRSKYDSFGMTDGVRVSKERDKTKSFFGPTQAGISLIWTLGNSK</sequence>
<evidence type="ECO:0000256" key="1">
    <source>
        <dbReference type="SAM" id="MobiDB-lite"/>
    </source>
</evidence>
<dbReference type="InterPro" id="IPR036737">
    <property type="entry name" value="OmpA-like_sf"/>
</dbReference>
<dbReference type="RefSeq" id="WP_082788066.1">
    <property type="nucleotide sequence ID" value="NZ_KQ968692.1"/>
</dbReference>
<dbReference type="InterPro" id="IPR021958">
    <property type="entry name" value="DUF3575"/>
</dbReference>
<evidence type="ECO:0000313" key="4">
    <source>
        <dbReference type="Proteomes" id="UP000070319"/>
    </source>
</evidence>
<reference evidence="3 4" key="1">
    <citation type="submission" date="2016-02" db="EMBL/GenBank/DDBJ databases">
        <authorList>
            <person name="Wen L."/>
            <person name="He K."/>
            <person name="Yang H."/>
        </authorList>
    </citation>
    <scope>NUCLEOTIDE SEQUENCE [LARGE SCALE GENOMIC DNA]</scope>
    <source>
        <strain evidence="3 4">KLE1704</strain>
    </source>
</reference>
<name>A0A139LI30_9BACE</name>
<feature type="compositionally biased region" description="Basic and acidic residues" evidence="1">
    <location>
        <begin position="174"/>
        <end position="193"/>
    </location>
</feature>
<evidence type="ECO:0008006" key="5">
    <source>
        <dbReference type="Google" id="ProtNLM"/>
    </source>
</evidence>
<dbReference type="Gene3D" id="2.40.128.130">
    <property type="entry name" value="Autotransporter beta-domain"/>
    <property type="match status" value="1"/>
</dbReference>
<protein>
    <recommendedName>
        <fullName evidence="5">DUF3575 domain-containing protein</fullName>
    </recommendedName>
</protein>
<dbReference type="SUPFAM" id="SSF103088">
    <property type="entry name" value="OmpA-like"/>
    <property type="match status" value="1"/>
</dbReference>
<evidence type="ECO:0000313" key="3">
    <source>
        <dbReference type="EMBL" id="KXT51073.1"/>
    </source>
</evidence>